<feature type="transmembrane region" description="Helical" evidence="1">
    <location>
        <begin position="201"/>
        <end position="220"/>
    </location>
</feature>
<evidence type="ECO:0000313" key="2">
    <source>
        <dbReference type="EMBL" id="SFQ62315.1"/>
    </source>
</evidence>
<dbReference type="Proteomes" id="UP000198734">
    <property type="component" value="Unassembled WGS sequence"/>
</dbReference>
<keyword evidence="1" id="KW-0812">Transmembrane</keyword>
<gene>
    <name evidence="2" type="ORF">SAMN05421670_3041</name>
</gene>
<feature type="transmembrane region" description="Helical" evidence="1">
    <location>
        <begin position="177"/>
        <end position="195"/>
    </location>
</feature>
<proteinExistence type="predicted"/>
<dbReference type="AlphaFoldDB" id="A0A1I6A0V4"/>
<protein>
    <recommendedName>
        <fullName evidence="4">DUF3169 family protein</fullName>
    </recommendedName>
</protein>
<feature type="transmembrane region" description="Helical" evidence="1">
    <location>
        <begin position="111"/>
        <end position="134"/>
    </location>
</feature>
<keyword evidence="1" id="KW-0472">Membrane</keyword>
<feature type="transmembrane region" description="Helical" evidence="1">
    <location>
        <begin position="85"/>
        <end position="105"/>
    </location>
</feature>
<dbReference type="InterPro" id="IPR021509">
    <property type="entry name" value="DUF3169"/>
</dbReference>
<feature type="transmembrane region" description="Helical" evidence="1">
    <location>
        <begin position="32"/>
        <end position="52"/>
    </location>
</feature>
<sequence>MKTVIQVLLCAVIGFVVAILMLNNFTIDIMEYAEVIVITLIGIIIILLGVSLKLYWEVKKLYNTDAKWDEEDEVDLLIYKKFADYSFLVQSSIVLSVLVLCTTVITLQSIVLTIIAIATMIVSYLFTIFMTNLIQLVYPERNIPNLSDSKYAEKLLKISDEGEKHVMLIGFYKSYNLLNVGLLIGIVLSTFYSISTDQSQLFSIIVMGLVLVIVNGKYCFSIRNK</sequence>
<dbReference type="STRING" id="126156.SAMN05421670_3041"/>
<keyword evidence="1" id="KW-1133">Transmembrane helix</keyword>
<feature type="transmembrane region" description="Helical" evidence="1">
    <location>
        <begin position="7"/>
        <end position="26"/>
    </location>
</feature>
<evidence type="ECO:0000256" key="1">
    <source>
        <dbReference type="SAM" id="Phobius"/>
    </source>
</evidence>
<dbReference type="RefSeq" id="WP_093537715.1">
    <property type="nucleotide sequence ID" value="NZ_FOXU01000006.1"/>
</dbReference>
<reference evidence="3" key="1">
    <citation type="submission" date="2016-10" db="EMBL/GenBank/DDBJ databases">
        <authorList>
            <person name="Varghese N."/>
            <person name="Submissions S."/>
        </authorList>
    </citation>
    <scope>NUCLEOTIDE SEQUENCE [LARGE SCALE GENOMIC DNA]</scope>
    <source>
        <strain evidence="3">DSM 11706</strain>
    </source>
</reference>
<dbReference type="Pfam" id="PF11368">
    <property type="entry name" value="DUF3169"/>
    <property type="match status" value="1"/>
</dbReference>
<evidence type="ECO:0000313" key="3">
    <source>
        <dbReference type="Proteomes" id="UP000198734"/>
    </source>
</evidence>
<evidence type="ECO:0008006" key="4">
    <source>
        <dbReference type="Google" id="ProtNLM"/>
    </source>
</evidence>
<accession>A0A1I6A0V4</accession>
<organism evidence="2 3">
    <name type="scientific">Psychrobacillus psychrotolerans</name>
    <dbReference type="NCBI Taxonomy" id="126156"/>
    <lineage>
        <taxon>Bacteria</taxon>
        <taxon>Bacillati</taxon>
        <taxon>Bacillota</taxon>
        <taxon>Bacilli</taxon>
        <taxon>Bacillales</taxon>
        <taxon>Bacillaceae</taxon>
        <taxon>Psychrobacillus</taxon>
    </lineage>
</organism>
<dbReference type="OrthoDB" id="2199273at2"/>
<keyword evidence="3" id="KW-1185">Reference proteome</keyword>
<dbReference type="EMBL" id="FOXU01000006">
    <property type="protein sequence ID" value="SFQ62315.1"/>
    <property type="molecule type" value="Genomic_DNA"/>
</dbReference>
<name>A0A1I6A0V4_9BACI</name>